<dbReference type="Pfam" id="PF04349">
    <property type="entry name" value="MdoG"/>
    <property type="match status" value="1"/>
</dbReference>
<dbReference type="PANTHER" id="PTHR30504:SF2">
    <property type="entry name" value="GLUCANS BIOSYNTHESIS PROTEIN G"/>
    <property type="match status" value="1"/>
</dbReference>
<feature type="signal peptide" evidence="6">
    <location>
        <begin position="1"/>
        <end position="26"/>
    </location>
</feature>
<reference evidence="9" key="1">
    <citation type="journal article" date="2019" name="Int. J. Syst. Evol. Microbiol.">
        <title>The Global Catalogue of Microorganisms (GCM) 10K type strain sequencing project: providing services to taxonomists for standard genome sequencing and annotation.</title>
        <authorList>
            <consortium name="The Broad Institute Genomics Platform"/>
            <consortium name="The Broad Institute Genome Sequencing Center for Infectious Disease"/>
            <person name="Wu L."/>
            <person name="Ma J."/>
        </authorList>
    </citation>
    <scope>NUCLEOTIDE SEQUENCE [LARGE SCALE GENOMIC DNA]</scope>
    <source>
        <strain evidence="9">KCTC 52640</strain>
    </source>
</reference>
<evidence type="ECO:0000313" key="8">
    <source>
        <dbReference type="EMBL" id="MFC3103672.1"/>
    </source>
</evidence>
<dbReference type="InterPro" id="IPR011013">
    <property type="entry name" value="Gal_mutarotase_sf_dom"/>
</dbReference>
<gene>
    <name evidence="8" type="ORF">ACFOSU_07190</name>
</gene>
<comment type="subcellular location">
    <subcellularLocation>
        <location evidence="1">Periplasm</location>
    </subcellularLocation>
</comment>
<dbReference type="InterPro" id="IPR007444">
    <property type="entry name" value="Glucan_biosyn_MdoG_C"/>
</dbReference>
<feature type="region of interest" description="Disordered" evidence="5">
    <location>
        <begin position="32"/>
        <end position="58"/>
    </location>
</feature>
<dbReference type="SUPFAM" id="SSF74650">
    <property type="entry name" value="Galactose mutarotase-like"/>
    <property type="match status" value="1"/>
</dbReference>
<accession>A0ABV7ELT3</accession>
<sequence length="544" mass="60234">MTRQWPIGLLKTGFVCMALVATPVLAQSGSDAQAQKQASKTPPAKAAPAQNADAPEAAPAPTGFGYDQVVAQAQTRAGKPYTPPAQIPKFLKDFDFSRLDQIKYKRDQALWRDAGLGFEAMFYHPGSYYTYPVHMNLVNANGVMPFAFDKNRYSYPSDDLKNRIPDDLGYAGFKLLHALNDPNKLDEIQSFLGASYFRGLGADEHYGLSARGLAIDTGSDKGEEFPLFTDFWLVEPKKDGDSMTVYALLDSPSVSGAYRFEIKPGTATVTHVEVTLFTRKPIAKLGIAPLTSMFSWGENSLRRLDDFRPEAHDSDGMLIASANGEWLWRPLVNPQKLWMNQFSAGNVRGFGLLQRDRKFDHYQDLEYEYEKRPNAWITPQGDWGEGHLELVQIPSDSEVNDNIALYWVPKAPVTANQRLHFAYDIKWSSELAAPDSFGHTVASRIGRAAVVPGQPRNTVRVAIEFAGGDLGNLTDPNAVQPRVNAMRDATINNIQAVRNPHTGGWRLTFLVPTDSLDSPLELRAFLADVNGGALTETWTYALSP</sequence>
<evidence type="ECO:0000259" key="7">
    <source>
        <dbReference type="Pfam" id="PF04349"/>
    </source>
</evidence>
<dbReference type="Gene3D" id="2.70.98.10">
    <property type="match status" value="1"/>
</dbReference>
<evidence type="ECO:0000256" key="4">
    <source>
        <dbReference type="ARBA" id="ARBA00022764"/>
    </source>
</evidence>
<dbReference type="Gene3D" id="2.60.40.10">
    <property type="entry name" value="Immunoglobulins"/>
    <property type="match status" value="1"/>
</dbReference>
<comment type="pathway">
    <text evidence="2">Glycan metabolism; osmoregulated periplasmic glucan (OPG) biosynthesis.</text>
</comment>
<evidence type="ECO:0000256" key="2">
    <source>
        <dbReference type="ARBA" id="ARBA00005001"/>
    </source>
</evidence>
<keyword evidence="9" id="KW-1185">Reference proteome</keyword>
<organism evidence="8 9">
    <name type="scientific">Salinisphaera aquimarina</name>
    <dbReference type="NCBI Taxonomy" id="2094031"/>
    <lineage>
        <taxon>Bacteria</taxon>
        <taxon>Pseudomonadati</taxon>
        <taxon>Pseudomonadota</taxon>
        <taxon>Gammaproteobacteria</taxon>
        <taxon>Salinisphaerales</taxon>
        <taxon>Salinisphaeraceae</taxon>
        <taxon>Salinisphaera</taxon>
    </lineage>
</organism>
<evidence type="ECO:0000256" key="1">
    <source>
        <dbReference type="ARBA" id="ARBA00004418"/>
    </source>
</evidence>
<evidence type="ECO:0000313" key="9">
    <source>
        <dbReference type="Proteomes" id="UP001595462"/>
    </source>
</evidence>
<evidence type="ECO:0000256" key="5">
    <source>
        <dbReference type="SAM" id="MobiDB-lite"/>
    </source>
</evidence>
<proteinExistence type="inferred from homology"/>
<dbReference type="PANTHER" id="PTHR30504">
    <property type="entry name" value="GLUCANS BIOSYNTHESIS PROTEIN"/>
    <property type="match status" value="1"/>
</dbReference>
<comment type="caution">
    <text evidence="8">The sequence shown here is derived from an EMBL/GenBank/DDBJ whole genome shotgun (WGS) entry which is preliminary data.</text>
</comment>
<dbReference type="RefSeq" id="WP_380687919.1">
    <property type="nucleotide sequence ID" value="NZ_JBHRSS010000003.1"/>
</dbReference>
<feature type="domain" description="Glucan biosynthesis periplasmic MdoG C-terminal" evidence="7">
    <location>
        <begin position="64"/>
        <end position="541"/>
    </location>
</feature>
<comment type="similarity">
    <text evidence="3">Belongs to the OpgD/OpgG family.</text>
</comment>
<dbReference type="InterPro" id="IPR013783">
    <property type="entry name" value="Ig-like_fold"/>
</dbReference>
<protein>
    <submittedName>
        <fullName evidence="8">Glucan biosynthesis protein</fullName>
    </submittedName>
</protein>
<dbReference type="InterPro" id="IPR014756">
    <property type="entry name" value="Ig_E-set"/>
</dbReference>
<dbReference type="EMBL" id="JBHRSS010000003">
    <property type="protein sequence ID" value="MFC3103672.1"/>
    <property type="molecule type" value="Genomic_DNA"/>
</dbReference>
<keyword evidence="6" id="KW-0732">Signal</keyword>
<dbReference type="InterPro" id="IPR014438">
    <property type="entry name" value="Glucan_biosyn_MdoG/MdoD"/>
</dbReference>
<dbReference type="InterPro" id="IPR014718">
    <property type="entry name" value="GH-type_carb-bd"/>
</dbReference>
<evidence type="ECO:0000256" key="6">
    <source>
        <dbReference type="SAM" id="SignalP"/>
    </source>
</evidence>
<feature type="chain" id="PRO_5046084261" evidence="6">
    <location>
        <begin position="27"/>
        <end position="544"/>
    </location>
</feature>
<evidence type="ECO:0000256" key="3">
    <source>
        <dbReference type="ARBA" id="ARBA00009284"/>
    </source>
</evidence>
<keyword evidence="4" id="KW-0574">Periplasm</keyword>
<dbReference type="SUPFAM" id="SSF81296">
    <property type="entry name" value="E set domains"/>
    <property type="match status" value="1"/>
</dbReference>
<dbReference type="PIRSF" id="PIRSF006281">
    <property type="entry name" value="MdoG"/>
    <property type="match status" value="1"/>
</dbReference>
<dbReference type="Proteomes" id="UP001595462">
    <property type="component" value="Unassembled WGS sequence"/>
</dbReference>
<name>A0ABV7ELT3_9GAMM</name>